<dbReference type="AlphaFoldDB" id="A0A7I8DQV7"/>
<dbReference type="KEGG" id="acht:bsdcttw_38100"/>
<dbReference type="CDD" id="cd06225">
    <property type="entry name" value="HAMP"/>
    <property type="match status" value="1"/>
</dbReference>
<feature type="domain" description="HAMP" evidence="2">
    <location>
        <begin position="324"/>
        <end position="376"/>
    </location>
</feature>
<evidence type="ECO:0008006" key="7">
    <source>
        <dbReference type="Google" id="ProtNLM"/>
    </source>
</evidence>
<dbReference type="PROSITE" id="PS50885">
    <property type="entry name" value="HAMP"/>
    <property type="match status" value="1"/>
</dbReference>
<evidence type="ECO:0000256" key="1">
    <source>
        <dbReference type="SAM" id="Coils"/>
    </source>
</evidence>
<dbReference type="RefSeq" id="WP_185256411.1">
    <property type="nucleotide sequence ID" value="NZ_AP023368.1"/>
</dbReference>
<dbReference type="InterPro" id="IPR003607">
    <property type="entry name" value="HD/PDEase_dom"/>
</dbReference>
<keyword evidence="6" id="KW-1185">Reference proteome</keyword>
<dbReference type="InterPro" id="IPR003660">
    <property type="entry name" value="HAMP_dom"/>
</dbReference>
<keyword evidence="1" id="KW-0175">Coiled coil</keyword>
<dbReference type="GO" id="GO:0016020">
    <property type="term" value="C:membrane"/>
    <property type="evidence" value="ECO:0007669"/>
    <property type="project" value="InterPro"/>
</dbReference>
<organism evidence="5 6">
    <name type="scientific">Anaerocolumna chitinilytica</name>
    <dbReference type="NCBI Taxonomy" id="1727145"/>
    <lineage>
        <taxon>Bacteria</taxon>
        <taxon>Bacillati</taxon>
        <taxon>Bacillota</taxon>
        <taxon>Clostridia</taxon>
        <taxon>Lachnospirales</taxon>
        <taxon>Lachnospiraceae</taxon>
        <taxon>Anaerocolumna</taxon>
    </lineage>
</organism>
<evidence type="ECO:0000259" key="4">
    <source>
        <dbReference type="PROSITE" id="PS51832"/>
    </source>
</evidence>
<dbReference type="SUPFAM" id="SSF158472">
    <property type="entry name" value="HAMP domain-like"/>
    <property type="match status" value="1"/>
</dbReference>
<gene>
    <name evidence="5" type="ORF">bsdcttw_38100</name>
</gene>
<dbReference type="SMART" id="SM00471">
    <property type="entry name" value="HDc"/>
    <property type="match status" value="1"/>
</dbReference>
<dbReference type="Pfam" id="PF00672">
    <property type="entry name" value="HAMP"/>
    <property type="match status" value="1"/>
</dbReference>
<feature type="domain" description="HD-GYP" evidence="4">
    <location>
        <begin position="420"/>
        <end position="608"/>
    </location>
</feature>
<dbReference type="Gene3D" id="1.10.3210.10">
    <property type="entry name" value="Hypothetical protein af1432"/>
    <property type="match status" value="1"/>
</dbReference>
<dbReference type="GO" id="GO:0007165">
    <property type="term" value="P:signal transduction"/>
    <property type="evidence" value="ECO:0007669"/>
    <property type="project" value="InterPro"/>
</dbReference>
<dbReference type="PANTHER" id="PTHR43155">
    <property type="entry name" value="CYCLIC DI-GMP PHOSPHODIESTERASE PA4108-RELATED"/>
    <property type="match status" value="1"/>
</dbReference>
<protein>
    <recommendedName>
        <fullName evidence="7">HD domain-containing protein</fullName>
    </recommendedName>
</protein>
<dbReference type="Proteomes" id="UP000515703">
    <property type="component" value="Chromosome"/>
</dbReference>
<reference evidence="5 6" key="1">
    <citation type="submission" date="2020-08" db="EMBL/GenBank/DDBJ databases">
        <title>Draft genome sequencing of an Anaerocolumna strain isolated from anoxic soil subjected to BSD treatment.</title>
        <authorList>
            <person name="Uek A."/>
            <person name="Tonouchi A."/>
        </authorList>
    </citation>
    <scope>NUCLEOTIDE SEQUENCE [LARGE SCALE GENOMIC DNA]</scope>
    <source>
        <strain evidence="5 6">CTTW</strain>
    </source>
</reference>
<dbReference type="PROSITE" id="PS51831">
    <property type="entry name" value="HD"/>
    <property type="match status" value="1"/>
</dbReference>
<sequence>MKNKRFFPFKYKLFILLFFSVFLVSSILASFQFYIMHNNMEDDFSQKQKLVHDRALNMIKNADYVNLLNEKPIEEEAEIILRKVWNEYKEDKNIDFNLSSFINGKDDYQLYIIDSSNTVIRATDPEDLGLNFTGYTDFLNYLDVIRASGIFSTSRVSLSINSGDLMKYCYISSYDGKYIFETGTKMETDKTSNVAFEDFEHQLLDENSFISSILLYDYQGVSYKKDAAGKNIKISSNHEDYFKQALDTMKTVEVTGTYLNAPAHYEYIPYEIVGARGANERNVIEIIYNNREARNKLRYMEGVVALVVILSSAVVASIGYYIASRLVKPIEELTIGAKEVAEGNLSYRFKMKINDETAILGKQFNHMTEELSRLLDERYKYEKNLQTKNQEIFNQKEEISALYEETSALNEELEDMLRQNSESYFETVRALANAIDEKDAYTGGHCERVMEYSMVIAAEMGLNESEMNDLKFGSILHDIGKIGIAENILNKEGKLSQEEYGEIKKHPIKGDNILKNLNFLTNCRRIIHEHHERIDGKGYPGGLDGDHIYFLAKIVCVADAYDAMTSCRPYRNGELSKEQAIEEMLRNKGTQFDPEIVDAFISYLKREE</sequence>
<dbReference type="CDD" id="cd00077">
    <property type="entry name" value="HDc"/>
    <property type="match status" value="1"/>
</dbReference>
<feature type="domain" description="HD" evidence="3">
    <location>
        <begin position="442"/>
        <end position="564"/>
    </location>
</feature>
<dbReference type="EMBL" id="AP023368">
    <property type="protein sequence ID" value="BCK00770.1"/>
    <property type="molecule type" value="Genomic_DNA"/>
</dbReference>
<dbReference type="PANTHER" id="PTHR43155:SF2">
    <property type="entry name" value="CYCLIC DI-GMP PHOSPHODIESTERASE PA4108"/>
    <property type="match status" value="1"/>
</dbReference>
<dbReference type="SMART" id="SM00304">
    <property type="entry name" value="HAMP"/>
    <property type="match status" value="1"/>
</dbReference>
<name>A0A7I8DQV7_9FIRM</name>
<accession>A0A7I8DQV7</accession>
<dbReference type="PROSITE" id="PS51832">
    <property type="entry name" value="HD_GYP"/>
    <property type="match status" value="1"/>
</dbReference>
<reference evidence="5 6" key="2">
    <citation type="submission" date="2020-08" db="EMBL/GenBank/DDBJ databases">
        <authorList>
            <person name="Ueki A."/>
            <person name="Tonouchi A."/>
        </authorList>
    </citation>
    <scope>NUCLEOTIDE SEQUENCE [LARGE SCALE GENOMIC DNA]</scope>
    <source>
        <strain evidence="5 6">CTTW</strain>
    </source>
</reference>
<dbReference type="SUPFAM" id="SSF109604">
    <property type="entry name" value="HD-domain/PDEase-like"/>
    <property type="match status" value="1"/>
</dbReference>
<dbReference type="InterPro" id="IPR006674">
    <property type="entry name" value="HD_domain"/>
</dbReference>
<evidence type="ECO:0000313" key="6">
    <source>
        <dbReference type="Proteomes" id="UP000515703"/>
    </source>
</evidence>
<evidence type="ECO:0000313" key="5">
    <source>
        <dbReference type="EMBL" id="BCK00770.1"/>
    </source>
</evidence>
<feature type="coiled-coil region" evidence="1">
    <location>
        <begin position="371"/>
        <end position="419"/>
    </location>
</feature>
<evidence type="ECO:0000259" key="3">
    <source>
        <dbReference type="PROSITE" id="PS51831"/>
    </source>
</evidence>
<proteinExistence type="predicted"/>
<dbReference type="Pfam" id="PF13487">
    <property type="entry name" value="HD_5"/>
    <property type="match status" value="1"/>
</dbReference>
<evidence type="ECO:0000259" key="2">
    <source>
        <dbReference type="PROSITE" id="PS50885"/>
    </source>
</evidence>
<dbReference type="InterPro" id="IPR037522">
    <property type="entry name" value="HD_GYP_dom"/>
</dbReference>
<dbReference type="Gene3D" id="6.10.340.10">
    <property type="match status" value="1"/>
</dbReference>